<feature type="region of interest" description="Disordered" evidence="1">
    <location>
        <begin position="1"/>
        <end position="24"/>
    </location>
</feature>
<sequence length="733" mass="78758">MESISSQPTSPSPSEAEETTGTEVSPVHLDHDDAVLDDRPRLLMYMRALLTGSVIALITAVILFFAWNSGIKGVGRIAVAQTWRRCLLIVPIWLVSMIHWIDLSDYQITDNTRKFLTRVITGLKFLPLVGVAVCTVYACLPVLQLWRKTSSTFGVRLGELLAFAMGIAACGLIVMAHIGLRAVRSIDIPAVEPYDEPSPEDLDLWFGHTRDAGLLQGARRALQGHPFRRLSTAALALLPAIALVAGFGVPYRALKSTYVDTATVTQTTASAVDDAQLPAYPSSFGVKKAWVKDVDDFLDIAGGAAGPILLTKDTITGINPADGSARWQYRRAGAEFRIWSLKKDPVASRDLGLITSPNGRYVAVVATDPIIYSSMTPQWRELEGESPATALVLDAVTGKVILEKPREAKDHDDTFQLSDSALLDGTVAYSLSDGSRMWDLKDFKLEYAFSPPASTKYAGTAGHYSFILGYDSGRDSLGVISQANPSQPRKVNGTLHEQERSDIVTARGWIGVYDDSASDGHRGNDPRRLRAHAISLDALSEAPSADTRTFDLGTTLGINAPASLATDTISVFPATTPEGRNTTNKSLDNSSIWEGLSSVGIVFNPATMTVAPLNQSPQYVAAVGITATSLKNGVPATNTTEGNTTAITTGDGRITIKTGDGRIIPLTEVEPGSTYYPLGSGEYNSTMEDITVSRDDYHHISSLSTPGATLTIVNNTPTLPIASHSFRIYGFPG</sequence>
<feature type="transmembrane region" description="Helical" evidence="2">
    <location>
        <begin position="87"/>
        <end position="104"/>
    </location>
</feature>
<evidence type="ECO:0000256" key="1">
    <source>
        <dbReference type="SAM" id="MobiDB-lite"/>
    </source>
</evidence>
<organism evidence="3 4">
    <name type="scientific">Actinomyces oris</name>
    <dbReference type="NCBI Taxonomy" id="544580"/>
    <lineage>
        <taxon>Bacteria</taxon>
        <taxon>Bacillati</taxon>
        <taxon>Actinomycetota</taxon>
        <taxon>Actinomycetes</taxon>
        <taxon>Actinomycetales</taxon>
        <taxon>Actinomycetaceae</taxon>
        <taxon>Actinomyces</taxon>
    </lineage>
</organism>
<gene>
    <name evidence="3" type="ORF">BKH15_02470</name>
</gene>
<dbReference type="InterPro" id="IPR011047">
    <property type="entry name" value="Quinoprotein_ADH-like_sf"/>
</dbReference>
<keyword evidence="2" id="KW-1133">Transmembrane helix</keyword>
<name>A0A1Q8XFK9_9ACTO</name>
<dbReference type="SUPFAM" id="SSF50998">
    <property type="entry name" value="Quinoprotein alcohol dehydrogenase-like"/>
    <property type="match status" value="1"/>
</dbReference>
<feature type="transmembrane region" description="Helical" evidence="2">
    <location>
        <begin position="125"/>
        <end position="146"/>
    </location>
</feature>
<evidence type="ECO:0000256" key="2">
    <source>
        <dbReference type="SAM" id="Phobius"/>
    </source>
</evidence>
<accession>A0A1Q8XFK9</accession>
<feature type="compositionally biased region" description="Low complexity" evidence="1">
    <location>
        <begin position="1"/>
        <end position="14"/>
    </location>
</feature>
<feature type="transmembrane region" description="Helical" evidence="2">
    <location>
        <begin position="48"/>
        <end position="67"/>
    </location>
</feature>
<evidence type="ECO:0000313" key="4">
    <source>
        <dbReference type="Proteomes" id="UP000186769"/>
    </source>
</evidence>
<dbReference type="AlphaFoldDB" id="A0A1Q8XFK9"/>
<evidence type="ECO:0000313" key="3">
    <source>
        <dbReference type="EMBL" id="OLO79127.1"/>
    </source>
</evidence>
<dbReference type="RefSeq" id="WP_075414071.1">
    <property type="nucleotide sequence ID" value="NZ_MSKW01000005.1"/>
</dbReference>
<proteinExistence type="predicted"/>
<dbReference type="Proteomes" id="UP000186769">
    <property type="component" value="Unassembled WGS sequence"/>
</dbReference>
<comment type="caution">
    <text evidence="3">The sequence shown here is derived from an EMBL/GenBank/DDBJ whole genome shotgun (WGS) entry which is preliminary data.</text>
</comment>
<feature type="transmembrane region" description="Helical" evidence="2">
    <location>
        <begin position="230"/>
        <end position="251"/>
    </location>
</feature>
<protein>
    <submittedName>
        <fullName evidence="3">Uncharacterized protein</fullName>
    </submittedName>
</protein>
<keyword evidence="2" id="KW-0812">Transmembrane</keyword>
<dbReference type="EMBL" id="MSKW01000005">
    <property type="protein sequence ID" value="OLO79127.1"/>
    <property type="molecule type" value="Genomic_DNA"/>
</dbReference>
<feature type="transmembrane region" description="Helical" evidence="2">
    <location>
        <begin position="161"/>
        <end position="180"/>
    </location>
</feature>
<reference evidence="3 4" key="1">
    <citation type="submission" date="2016-12" db="EMBL/GenBank/DDBJ databases">
        <title>Genomic comparison of strains in the 'Actinomyces naeslundii' group.</title>
        <authorList>
            <person name="Mughal S.R."/>
            <person name="Do T."/>
            <person name="Gilbert S.C."/>
            <person name="Witherden E.A."/>
            <person name="Didelot X."/>
            <person name="Beighton D."/>
        </authorList>
    </citation>
    <scope>NUCLEOTIDE SEQUENCE [LARGE SCALE GENOMIC DNA]</scope>
    <source>
        <strain evidence="3 4">G53E</strain>
    </source>
</reference>
<keyword evidence="2" id="KW-0472">Membrane</keyword>